<dbReference type="SUPFAM" id="SSF161098">
    <property type="entry name" value="MetI-like"/>
    <property type="match status" value="1"/>
</dbReference>
<evidence type="ECO:0000259" key="8">
    <source>
        <dbReference type="PROSITE" id="PS50928"/>
    </source>
</evidence>
<dbReference type="PANTHER" id="PTHR30151">
    <property type="entry name" value="ALKANE SULFONATE ABC TRANSPORTER-RELATED, MEMBRANE SUBUNIT"/>
    <property type="match status" value="1"/>
</dbReference>
<dbReference type="RefSeq" id="WP_354196220.1">
    <property type="nucleotide sequence ID" value="NZ_JBEPML010000010.1"/>
</dbReference>
<evidence type="ECO:0000256" key="1">
    <source>
        <dbReference type="ARBA" id="ARBA00004651"/>
    </source>
</evidence>
<evidence type="ECO:0000256" key="3">
    <source>
        <dbReference type="ARBA" id="ARBA00022475"/>
    </source>
</evidence>
<evidence type="ECO:0000256" key="4">
    <source>
        <dbReference type="ARBA" id="ARBA00022692"/>
    </source>
</evidence>
<evidence type="ECO:0000313" key="9">
    <source>
        <dbReference type="EMBL" id="MET3792845.1"/>
    </source>
</evidence>
<organism evidence="9 10">
    <name type="scientific">Aquamicrobium terrae</name>
    <dbReference type="NCBI Taxonomy" id="1324945"/>
    <lineage>
        <taxon>Bacteria</taxon>
        <taxon>Pseudomonadati</taxon>
        <taxon>Pseudomonadota</taxon>
        <taxon>Alphaproteobacteria</taxon>
        <taxon>Hyphomicrobiales</taxon>
        <taxon>Phyllobacteriaceae</taxon>
        <taxon>Aquamicrobium</taxon>
    </lineage>
</organism>
<evidence type="ECO:0000256" key="2">
    <source>
        <dbReference type="ARBA" id="ARBA00022448"/>
    </source>
</evidence>
<comment type="similarity">
    <text evidence="7">Belongs to the binding-protein-dependent transport system permease family.</text>
</comment>
<dbReference type="CDD" id="cd06261">
    <property type="entry name" value="TM_PBP2"/>
    <property type="match status" value="1"/>
</dbReference>
<dbReference type="Proteomes" id="UP001549076">
    <property type="component" value="Unassembled WGS sequence"/>
</dbReference>
<dbReference type="Pfam" id="PF00528">
    <property type="entry name" value="BPD_transp_1"/>
    <property type="match status" value="1"/>
</dbReference>
<dbReference type="InterPro" id="IPR035906">
    <property type="entry name" value="MetI-like_sf"/>
</dbReference>
<dbReference type="InterPro" id="IPR000515">
    <property type="entry name" value="MetI-like"/>
</dbReference>
<name>A0ABV2N1A5_9HYPH</name>
<evidence type="ECO:0000256" key="7">
    <source>
        <dbReference type="RuleBase" id="RU363032"/>
    </source>
</evidence>
<accession>A0ABV2N1A5</accession>
<sequence length="278" mass="28818">MMASTSKAMFGAALSRLGRTGSFLWSAWSGLAGLALLAALWQAGHEAYGDFILPAPLDTLAAGAAILSDRHAWEVALITGSRAVEGFVVSALAGAAFGLAAGYSPATMRLARPLVTVLLGVPPIAWIVLAMIWFGSTDGTVIVTIVVAAAPLVFVGVAEGVMTRDRGLDDMARAFGAGPVQRLTTLGLRHVAAHLFPALVVALGMGFKVAVMAELLANVGGIGGELARSRANLDVAGALAWVTIAVAALIVVEYGVVHPVRSEFERWRAAARPWGVKR</sequence>
<proteinExistence type="inferred from homology"/>
<feature type="transmembrane region" description="Helical" evidence="7">
    <location>
        <begin position="191"/>
        <end position="215"/>
    </location>
</feature>
<keyword evidence="2 7" id="KW-0813">Transport</keyword>
<evidence type="ECO:0000256" key="5">
    <source>
        <dbReference type="ARBA" id="ARBA00022989"/>
    </source>
</evidence>
<keyword evidence="4 7" id="KW-0812">Transmembrane</keyword>
<dbReference type="EMBL" id="JBEPML010000010">
    <property type="protein sequence ID" value="MET3792845.1"/>
    <property type="molecule type" value="Genomic_DNA"/>
</dbReference>
<evidence type="ECO:0000256" key="6">
    <source>
        <dbReference type="ARBA" id="ARBA00023136"/>
    </source>
</evidence>
<dbReference type="PROSITE" id="PS50928">
    <property type="entry name" value="ABC_TM1"/>
    <property type="match status" value="1"/>
</dbReference>
<feature type="transmembrane region" description="Helical" evidence="7">
    <location>
        <begin position="141"/>
        <end position="161"/>
    </location>
</feature>
<comment type="subcellular location">
    <subcellularLocation>
        <location evidence="1 7">Cell membrane</location>
        <topology evidence="1 7">Multi-pass membrane protein</topology>
    </subcellularLocation>
</comment>
<keyword evidence="6 7" id="KW-0472">Membrane</keyword>
<feature type="transmembrane region" description="Helical" evidence="7">
    <location>
        <begin position="83"/>
        <end position="102"/>
    </location>
</feature>
<dbReference type="Gene3D" id="1.10.3720.10">
    <property type="entry name" value="MetI-like"/>
    <property type="match status" value="1"/>
</dbReference>
<feature type="domain" description="ABC transmembrane type-1" evidence="8">
    <location>
        <begin position="76"/>
        <end position="254"/>
    </location>
</feature>
<gene>
    <name evidence="9" type="ORF">ABID37_003068</name>
</gene>
<reference evidence="9 10" key="1">
    <citation type="submission" date="2024-06" db="EMBL/GenBank/DDBJ databases">
        <title>Genomic Encyclopedia of Type Strains, Phase IV (KMG-IV): sequencing the most valuable type-strain genomes for metagenomic binning, comparative biology and taxonomic classification.</title>
        <authorList>
            <person name="Goeker M."/>
        </authorList>
    </citation>
    <scope>NUCLEOTIDE SEQUENCE [LARGE SCALE GENOMIC DNA]</scope>
    <source>
        <strain evidence="9 10">DSM 27865</strain>
    </source>
</reference>
<comment type="caution">
    <text evidence="9">The sequence shown here is derived from an EMBL/GenBank/DDBJ whole genome shotgun (WGS) entry which is preliminary data.</text>
</comment>
<protein>
    <submittedName>
        <fullName evidence="9">NitT/TauT family transport system permease protein</fullName>
    </submittedName>
</protein>
<evidence type="ECO:0000313" key="10">
    <source>
        <dbReference type="Proteomes" id="UP001549076"/>
    </source>
</evidence>
<dbReference type="PANTHER" id="PTHR30151:SF0">
    <property type="entry name" value="ABC TRANSPORTER PERMEASE PROTEIN MJ0413-RELATED"/>
    <property type="match status" value="1"/>
</dbReference>
<feature type="transmembrane region" description="Helical" evidence="7">
    <location>
        <begin position="235"/>
        <end position="257"/>
    </location>
</feature>
<keyword evidence="10" id="KW-1185">Reference proteome</keyword>
<keyword evidence="3" id="KW-1003">Cell membrane</keyword>
<keyword evidence="5 7" id="KW-1133">Transmembrane helix</keyword>
<feature type="transmembrane region" description="Helical" evidence="7">
    <location>
        <begin position="114"/>
        <end position="135"/>
    </location>
</feature>